<reference evidence="3" key="1">
    <citation type="submission" date="2012-12" db="EMBL/GenBank/DDBJ databases">
        <authorList>
            <person name="Hellsten U."/>
            <person name="Grimwood J."/>
            <person name="Chapman J.A."/>
            <person name="Shapiro H."/>
            <person name="Aerts A."/>
            <person name="Otillar R.P."/>
            <person name="Terry A.Y."/>
            <person name="Boore J.L."/>
            <person name="Simakov O."/>
            <person name="Marletaz F."/>
            <person name="Cho S.-J."/>
            <person name="Edsinger-Gonzales E."/>
            <person name="Havlak P."/>
            <person name="Kuo D.-H."/>
            <person name="Larsson T."/>
            <person name="Lv J."/>
            <person name="Arendt D."/>
            <person name="Savage R."/>
            <person name="Osoegawa K."/>
            <person name="de Jong P."/>
            <person name="Lindberg D.R."/>
            <person name="Seaver E.C."/>
            <person name="Weisblat D.A."/>
            <person name="Putnam N.H."/>
            <person name="Grigoriev I.V."/>
            <person name="Rokhsar D.S."/>
        </authorList>
    </citation>
    <scope>NUCLEOTIDE SEQUENCE</scope>
    <source>
        <strain evidence="3">I ESC-2004</strain>
    </source>
</reference>
<dbReference type="EnsemblMetazoa" id="CapteT86473">
    <property type="protein sequence ID" value="CapteP86473"/>
    <property type="gene ID" value="CapteG86473"/>
</dbReference>
<dbReference type="PANTHER" id="PTHR31701:SF2">
    <property type="entry name" value="ENDOPLASMIC RETICULUM MEMBRANE-ASSOCIATED RNA DEGRADATION PROTEIN"/>
    <property type="match status" value="1"/>
</dbReference>
<feature type="non-terminal residue" evidence="1">
    <location>
        <position position="1"/>
    </location>
</feature>
<dbReference type="STRING" id="283909.R7UDR8"/>
<sequence length="128" mass="14563">STFILPVMKPVWHRAISLFRCNRFGDCVLLLLPQLEHVMRRIYATANGCTERVLTAESNVLFTTFDEIFSEMLPNGVPNEVRSSIGDQRMNLLLDLLTYPEGPRIRDRLSHGECDLNTVTKRSASVLL</sequence>
<evidence type="ECO:0008006" key="4">
    <source>
        <dbReference type="Google" id="ProtNLM"/>
    </source>
</evidence>
<dbReference type="AlphaFoldDB" id="R7UDR8"/>
<evidence type="ECO:0000313" key="3">
    <source>
        <dbReference type="Proteomes" id="UP000014760"/>
    </source>
</evidence>
<keyword evidence="3" id="KW-1185">Reference proteome</keyword>
<accession>R7UDR8</accession>
<proteinExistence type="predicted"/>
<dbReference type="Proteomes" id="UP000014760">
    <property type="component" value="Unassembled WGS sequence"/>
</dbReference>
<gene>
    <name evidence="1" type="ORF">CAPTEDRAFT_86473</name>
</gene>
<reference evidence="2" key="3">
    <citation type="submission" date="2015-06" db="UniProtKB">
        <authorList>
            <consortium name="EnsemblMetazoa"/>
        </authorList>
    </citation>
    <scope>IDENTIFICATION</scope>
</reference>
<dbReference type="OrthoDB" id="49386at2759"/>
<dbReference type="HOGENOM" id="CLU_1965006_0_0_1"/>
<dbReference type="EMBL" id="AMQN01008114">
    <property type="status" value="NOT_ANNOTATED_CDS"/>
    <property type="molecule type" value="Genomic_DNA"/>
</dbReference>
<dbReference type="OMA" id="GRCCALM"/>
<protein>
    <recommendedName>
        <fullName evidence="4">DUF4209 domain-containing protein</fullName>
    </recommendedName>
</protein>
<name>R7UDR8_CAPTE</name>
<organism evidence="1">
    <name type="scientific">Capitella teleta</name>
    <name type="common">Polychaete worm</name>
    <dbReference type="NCBI Taxonomy" id="283909"/>
    <lineage>
        <taxon>Eukaryota</taxon>
        <taxon>Metazoa</taxon>
        <taxon>Spiralia</taxon>
        <taxon>Lophotrochozoa</taxon>
        <taxon>Annelida</taxon>
        <taxon>Polychaeta</taxon>
        <taxon>Sedentaria</taxon>
        <taxon>Scolecida</taxon>
        <taxon>Capitellidae</taxon>
        <taxon>Capitella</taxon>
    </lineage>
</organism>
<evidence type="ECO:0000313" key="2">
    <source>
        <dbReference type="EnsemblMetazoa" id="CapteP86473"/>
    </source>
</evidence>
<dbReference type="PANTHER" id="PTHR31701">
    <property type="entry name" value="ENDOPLASMIC RETICULUM MEMBRANE-ASSOCIATED RNA DEGRADATION PROTEIN"/>
    <property type="match status" value="1"/>
</dbReference>
<evidence type="ECO:0000313" key="1">
    <source>
        <dbReference type="EMBL" id="ELU04535.1"/>
    </source>
</evidence>
<reference evidence="1 3" key="2">
    <citation type="journal article" date="2013" name="Nature">
        <title>Insights into bilaterian evolution from three spiralian genomes.</title>
        <authorList>
            <person name="Simakov O."/>
            <person name="Marletaz F."/>
            <person name="Cho S.J."/>
            <person name="Edsinger-Gonzales E."/>
            <person name="Havlak P."/>
            <person name="Hellsten U."/>
            <person name="Kuo D.H."/>
            <person name="Larsson T."/>
            <person name="Lv J."/>
            <person name="Arendt D."/>
            <person name="Savage R."/>
            <person name="Osoegawa K."/>
            <person name="de Jong P."/>
            <person name="Grimwood J."/>
            <person name="Chapman J.A."/>
            <person name="Shapiro H."/>
            <person name="Aerts A."/>
            <person name="Otillar R.P."/>
            <person name="Terry A.Y."/>
            <person name="Boore J.L."/>
            <person name="Grigoriev I.V."/>
            <person name="Lindberg D.R."/>
            <person name="Seaver E.C."/>
            <person name="Weisblat D.A."/>
            <person name="Putnam N.H."/>
            <person name="Rokhsar D.S."/>
        </authorList>
    </citation>
    <scope>NUCLEOTIDE SEQUENCE</scope>
    <source>
        <strain evidence="1 3">I ESC-2004</strain>
    </source>
</reference>
<dbReference type="InterPro" id="IPR039635">
    <property type="entry name" value="ERMARD"/>
</dbReference>
<feature type="non-terminal residue" evidence="1">
    <location>
        <position position="128"/>
    </location>
</feature>
<dbReference type="EMBL" id="KB302198">
    <property type="protein sequence ID" value="ELU04535.1"/>
    <property type="molecule type" value="Genomic_DNA"/>
</dbReference>